<name>A0A183T4R8_SCHSO</name>
<dbReference type="STRING" id="70667.A0A183T4R8"/>
<reference evidence="1 2" key="2">
    <citation type="submission" date="2018-11" db="EMBL/GenBank/DDBJ databases">
        <authorList>
            <consortium name="Pathogen Informatics"/>
        </authorList>
    </citation>
    <scope>NUCLEOTIDE SEQUENCE [LARGE SCALE GENOMIC DNA]</scope>
    <source>
        <strain evidence="1 2">NST_G2</strain>
    </source>
</reference>
<dbReference type="WBParaSite" id="SSLN_0001190901-mRNA-1">
    <property type="protein sequence ID" value="SSLN_0001190901-mRNA-1"/>
    <property type="gene ID" value="SSLN_0001190901"/>
</dbReference>
<dbReference type="GO" id="GO:1990423">
    <property type="term" value="C:RZZ complex"/>
    <property type="evidence" value="ECO:0007669"/>
    <property type="project" value="TreeGrafter"/>
</dbReference>
<evidence type="ECO:0000313" key="2">
    <source>
        <dbReference type="Proteomes" id="UP000275846"/>
    </source>
</evidence>
<accession>A0A183T4R8</accession>
<dbReference type="Proteomes" id="UP000275846">
    <property type="component" value="Unassembled WGS sequence"/>
</dbReference>
<protein>
    <submittedName>
        <fullName evidence="3">Centromere/kinetochore protein zw10 homolog</fullName>
    </submittedName>
</protein>
<dbReference type="GO" id="GO:0006888">
    <property type="term" value="P:endoplasmic reticulum to Golgi vesicle-mediated transport"/>
    <property type="evidence" value="ECO:0007669"/>
    <property type="project" value="TreeGrafter"/>
</dbReference>
<gene>
    <name evidence="1" type="ORF">SSLN_LOCUS11466</name>
</gene>
<dbReference type="GO" id="GO:0007094">
    <property type="term" value="P:mitotic spindle assembly checkpoint signaling"/>
    <property type="evidence" value="ECO:0007669"/>
    <property type="project" value="TreeGrafter"/>
</dbReference>
<dbReference type="AlphaFoldDB" id="A0A183T4R8"/>
<dbReference type="PANTHER" id="PTHR12205">
    <property type="entry name" value="CENTROMERE/KINETOCHORE PROTEIN ZW10"/>
    <property type="match status" value="1"/>
</dbReference>
<dbReference type="OrthoDB" id="534815at2759"/>
<proteinExistence type="predicted"/>
<dbReference type="PANTHER" id="PTHR12205:SF0">
    <property type="entry name" value="CENTROMERE_KINETOCHORE PROTEIN ZW10 HOMOLOG"/>
    <property type="match status" value="1"/>
</dbReference>
<reference evidence="3" key="1">
    <citation type="submission" date="2016-06" db="UniProtKB">
        <authorList>
            <consortium name="WormBaseParasite"/>
        </authorList>
    </citation>
    <scope>IDENTIFICATION</scope>
</reference>
<sequence length="859" mass="95720">MSAIRAIENIISRPTQRWARSDLISPKLEMVEDQGSLPTLVQEYQEVADNLSISSLLSDMEKMKTTLIDDLTAYHKDFIPLSSRISDVRKHFQDITNSVRQLDTTVKSNGTPMMTAIPSTPLEGLPARLPPSELHAAAVDKLQEMLELQASCQYLLDVHTALERLEDRTACLFRRVGCFTRSACLTKFTNLHEELMKGSESLVGANGWEVGGGDENLLELGDPYDNFDCEVTLVAASLLEVEELLSKPSYFNKSEVTVFQNFERAFVSQKNRLHDFLRSQWQRIVRISADSPSFELPVALEFNQQWVLCTLEVSGRITDIETILRLADGLKETKALVEKLCLDVWSRIFLPYLESQKTQETSTTGCLQLRTSSASNDTDEDMNGRSPVWKLSLVAIKPDIEWGDNGTKVIEDVCSTLIEALSGLSQRLFGLTVNNSTSSRIVDCCRPLGIFNECLATHLLDDLLLTHLPVWSDIFTSKEFSAVAAPAAAATIAHLSQFISRVSTAVNGLLDTAKKLGFMPSEAPGATSSSPLTSFLEHMETFIAAQGRYLLHKSVLDILSKTENFYTLHKMDSSKRIESPSAEDEEAKLSVEDIIEQEELTELFSAVDLDFPACSVSEAAVSLLARVNQIIDHAEALLNVSLDDSGAKADDTGLDPAKTESTTLDLVRSLLTLVPRLIFLYIHSVPALHSNRLKCDFKFLAVYYDDCIYLAHECLTLGKLRLYPLAERFLKSTEAADGHDKDFCLPSLASFSTIQLVSQLREAGTSVLLERLREQRTLIEEQFKLSRGLRDTRQRQRDFDLDLQQNYGPMPRIVESCVGVLCEGFVKLICQALLQLEDITTPDCSTLIQLITTTIKSVC</sequence>
<dbReference type="GO" id="GO:0005737">
    <property type="term" value="C:cytoplasm"/>
    <property type="evidence" value="ECO:0007669"/>
    <property type="project" value="GOC"/>
</dbReference>
<evidence type="ECO:0000313" key="1">
    <source>
        <dbReference type="EMBL" id="VDL97851.1"/>
    </source>
</evidence>
<evidence type="ECO:0000313" key="3">
    <source>
        <dbReference type="WBParaSite" id="SSLN_0001190901-mRNA-1"/>
    </source>
</evidence>
<keyword evidence="2" id="KW-1185">Reference proteome</keyword>
<dbReference type="EMBL" id="UYSU01036551">
    <property type="protein sequence ID" value="VDL97851.1"/>
    <property type="molecule type" value="Genomic_DNA"/>
</dbReference>
<organism evidence="3">
    <name type="scientific">Schistocephalus solidus</name>
    <name type="common">Tapeworm</name>
    <dbReference type="NCBI Taxonomy" id="70667"/>
    <lineage>
        <taxon>Eukaryota</taxon>
        <taxon>Metazoa</taxon>
        <taxon>Spiralia</taxon>
        <taxon>Lophotrochozoa</taxon>
        <taxon>Platyhelminthes</taxon>
        <taxon>Cestoda</taxon>
        <taxon>Eucestoda</taxon>
        <taxon>Diphyllobothriidea</taxon>
        <taxon>Diphyllobothriidae</taxon>
        <taxon>Schistocephalus</taxon>
    </lineage>
</organism>